<evidence type="ECO:0008006" key="4">
    <source>
        <dbReference type="Google" id="ProtNLM"/>
    </source>
</evidence>
<evidence type="ECO:0000313" key="3">
    <source>
        <dbReference type="Proteomes" id="UP000638648"/>
    </source>
</evidence>
<gene>
    <name evidence="2" type="ORF">HEB94_002499</name>
</gene>
<feature type="region of interest" description="Disordered" evidence="1">
    <location>
        <begin position="66"/>
        <end position="91"/>
    </location>
</feature>
<sequence>MTPREAMDGALKDAITQHLRPKGFTGSLPHLRRRSDAQVCLISFQFFSAGGRFAVEVAECGPDGLTTSWGKHKAPHKVTAQDIPAPRPRLGSADFPQGDHWFVFGPRNYEAGAAKLRPHEDYEALAAGVLGFVESQAEPFWEQQLSART</sequence>
<evidence type="ECO:0000256" key="1">
    <source>
        <dbReference type="SAM" id="MobiDB-lite"/>
    </source>
</evidence>
<dbReference type="EMBL" id="JADBEM010000001">
    <property type="protein sequence ID" value="MBE1605651.1"/>
    <property type="molecule type" value="Genomic_DNA"/>
</dbReference>
<organism evidence="2 3">
    <name type="scientific">Actinopolymorpha pittospori</name>
    <dbReference type="NCBI Taxonomy" id="648752"/>
    <lineage>
        <taxon>Bacteria</taxon>
        <taxon>Bacillati</taxon>
        <taxon>Actinomycetota</taxon>
        <taxon>Actinomycetes</taxon>
        <taxon>Propionibacteriales</taxon>
        <taxon>Actinopolymorphaceae</taxon>
        <taxon>Actinopolymorpha</taxon>
    </lineage>
</organism>
<protein>
    <recommendedName>
        <fullName evidence="4">DUF4304 domain-containing protein</fullName>
    </recommendedName>
</protein>
<comment type="caution">
    <text evidence="2">The sequence shown here is derived from an EMBL/GenBank/DDBJ whole genome shotgun (WGS) entry which is preliminary data.</text>
</comment>
<name>A0A927MSR4_9ACTN</name>
<dbReference type="InterPro" id="IPR025412">
    <property type="entry name" value="DUF4304"/>
</dbReference>
<keyword evidence="3" id="KW-1185">Reference proteome</keyword>
<evidence type="ECO:0000313" key="2">
    <source>
        <dbReference type="EMBL" id="MBE1605651.1"/>
    </source>
</evidence>
<reference evidence="2" key="1">
    <citation type="submission" date="2020-10" db="EMBL/GenBank/DDBJ databases">
        <title>Sequencing the genomes of 1000 actinobacteria strains.</title>
        <authorList>
            <person name="Klenk H.-P."/>
        </authorList>
    </citation>
    <scope>NUCLEOTIDE SEQUENCE</scope>
    <source>
        <strain evidence="2">DSM 45354</strain>
    </source>
</reference>
<accession>A0A927MSR4</accession>
<dbReference type="Proteomes" id="UP000638648">
    <property type="component" value="Unassembled WGS sequence"/>
</dbReference>
<dbReference type="Pfam" id="PF14137">
    <property type="entry name" value="DUF4304"/>
    <property type="match status" value="1"/>
</dbReference>
<proteinExistence type="predicted"/>
<dbReference type="AlphaFoldDB" id="A0A927MSR4"/>
<dbReference type="RefSeq" id="WP_192749942.1">
    <property type="nucleotide sequence ID" value="NZ_JADBEM010000001.1"/>
</dbReference>